<keyword evidence="2" id="KW-0058">Aromatic hydrocarbons catabolism</keyword>
<dbReference type="Pfam" id="PF00158">
    <property type="entry name" value="Sigma54_activat"/>
    <property type="match status" value="1"/>
</dbReference>
<evidence type="ECO:0000259" key="6">
    <source>
        <dbReference type="PROSITE" id="PS50045"/>
    </source>
</evidence>
<evidence type="ECO:0000256" key="1">
    <source>
        <dbReference type="ARBA" id="ARBA00022741"/>
    </source>
</evidence>
<dbReference type="SMART" id="SM00091">
    <property type="entry name" value="PAS"/>
    <property type="match status" value="1"/>
</dbReference>
<evidence type="ECO:0000256" key="2">
    <source>
        <dbReference type="ARBA" id="ARBA00022797"/>
    </source>
</evidence>
<sequence>MTLEEFYKEILDKIESYRHVIGKIGFCLPENQLLERKPSTPEEALKAIDTIINSSKELNQIFESSPDSIFVADGEGRTLRVNKSFERIAALSREEVLGRNVTDIEEEGIFKPSVCRLALKEKRSVSVLQRINDGGDIIVTGVPVFNENGKLFRVITNAFPMEMVKTLTSYIANNQKLAGSFQEAVPKIIAESDEMKAVINLANMIKNTESSILITGETGVGKSVVAKYIHESSSRSKNRMMEINCGAIPQTLLESELFGYEGGAFTGADRKGKPGLIELSDGGTLFLDEISELPLLLQVKLLHFLQNKKLTRVGGTKEITMNSRIIAGSNKMLEAEVEAGKFRSDLYYRLNVIPIVIPPLRERKADIKPAALFFLDKYLKKYNKNFEITEGFLESLMKRPWKGNMRELENYIERVVVTNESSYLLKERDPEETGDREAQNEQNTNSGRKLTLSCAIDEMERDLIVKTYEKYKSSYKVAKELGISQATAYRKIKKYIESIQE</sequence>
<evidence type="ECO:0000256" key="5">
    <source>
        <dbReference type="SAM" id="MobiDB-lite"/>
    </source>
</evidence>
<dbReference type="Gene3D" id="3.40.50.300">
    <property type="entry name" value="P-loop containing nucleotide triphosphate hydrolases"/>
    <property type="match status" value="1"/>
</dbReference>
<accession>A0A8J7VY15</accession>
<dbReference type="RefSeq" id="WP_227017262.1">
    <property type="nucleotide sequence ID" value="NZ_JAGSND010000002.1"/>
</dbReference>
<dbReference type="PROSITE" id="PS50045">
    <property type="entry name" value="SIGMA54_INTERACT_4"/>
    <property type="match status" value="1"/>
</dbReference>
<dbReference type="InterPro" id="IPR058031">
    <property type="entry name" value="AAA_lid_NorR"/>
</dbReference>
<dbReference type="GO" id="GO:0005524">
    <property type="term" value="F:ATP binding"/>
    <property type="evidence" value="ECO:0007669"/>
    <property type="project" value="UniProtKB-KW"/>
</dbReference>
<keyword evidence="9" id="KW-1185">Reference proteome</keyword>
<dbReference type="PROSITE" id="PS00676">
    <property type="entry name" value="SIGMA54_INTERACT_2"/>
    <property type="match status" value="1"/>
</dbReference>
<protein>
    <recommendedName>
        <fullName evidence="4">HTH-type transcriptional regulatory protein TyrR</fullName>
    </recommendedName>
</protein>
<keyword evidence="3" id="KW-0067">ATP-binding</keyword>
<reference evidence="8" key="1">
    <citation type="submission" date="2021-04" db="EMBL/GenBank/DDBJ databases">
        <title>Sinoanaerobacter chloroacetimidivorans sp. nov., an obligate anaerobic bacterium isolated from anaerobic sludge.</title>
        <authorList>
            <person name="Bao Y."/>
        </authorList>
    </citation>
    <scope>NUCLEOTIDE SEQUENCE</scope>
    <source>
        <strain evidence="8">BAD-6</strain>
    </source>
</reference>
<dbReference type="PROSITE" id="PS00675">
    <property type="entry name" value="SIGMA54_INTERACT_1"/>
    <property type="match status" value="1"/>
</dbReference>
<organism evidence="8 9">
    <name type="scientific">Sinanaerobacter chloroacetimidivorans</name>
    <dbReference type="NCBI Taxonomy" id="2818044"/>
    <lineage>
        <taxon>Bacteria</taxon>
        <taxon>Bacillati</taxon>
        <taxon>Bacillota</taxon>
        <taxon>Clostridia</taxon>
        <taxon>Peptostreptococcales</taxon>
        <taxon>Anaerovoracaceae</taxon>
        <taxon>Sinanaerobacter</taxon>
    </lineage>
</organism>
<dbReference type="PANTHER" id="PTHR32071">
    <property type="entry name" value="TRANSCRIPTIONAL REGULATORY PROTEIN"/>
    <property type="match status" value="1"/>
</dbReference>
<keyword evidence="1" id="KW-0547">Nucleotide-binding</keyword>
<gene>
    <name evidence="8" type="ORF">KCX82_04555</name>
</gene>
<dbReference type="PANTHER" id="PTHR32071:SF57">
    <property type="entry name" value="C4-DICARBOXYLATE TRANSPORT TRANSCRIPTIONAL REGULATORY PROTEIN DCTD"/>
    <property type="match status" value="1"/>
</dbReference>
<dbReference type="InterPro" id="IPR027417">
    <property type="entry name" value="P-loop_NTPase"/>
</dbReference>
<evidence type="ECO:0000313" key="9">
    <source>
        <dbReference type="Proteomes" id="UP000675664"/>
    </source>
</evidence>
<dbReference type="SMART" id="SM00382">
    <property type="entry name" value="AAA"/>
    <property type="match status" value="1"/>
</dbReference>
<dbReference type="InterPro" id="IPR030828">
    <property type="entry name" value="HTH_TyrR"/>
</dbReference>
<dbReference type="Gene3D" id="3.30.450.20">
    <property type="entry name" value="PAS domain"/>
    <property type="match status" value="1"/>
</dbReference>
<dbReference type="InterPro" id="IPR009057">
    <property type="entry name" value="Homeodomain-like_sf"/>
</dbReference>
<feature type="region of interest" description="Disordered" evidence="5">
    <location>
        <begin position="426"/>
        <end position="446"/>
    </location>
</feature>
<dbReference type="Gene3D" id="1.10.8.60">
    <property type="match status" value="1"/>
</dbReference>
<dbReference type="Pfam" id="PF18024">
    <property type="entry name" value="HTH_50"/>
    <property type="match status" value="1"/>
</dbReference>
<dbReference type="PROSITE" id="PS50112">
    <property type="entry name" value="PAS"/>
    <property type="match status" value="1"/>
</dbReference>
<proteinExistence type="predicted"/>
<dbReference type="InterPro" id="IPR003593">
    <property type="entry name" value="AAA+_ATPase"/>
</dbReference>
<dbReference type="InterPro" id="IPR025943">
    <property type="entry name" value="Sigma_54_int_dom_ATP-bd_2"/>
</dbReference>
<dbReference type="Gene3D" id="1.10.10.60">
    <property type="entry name" value="Homeodomain-like"/>
    <property type="match status" value="1"/>
</dbReference>
<name>A0A8J7VY15_9FIRM</name>
<dbReference type="SUPFAM" id="SSF52540">
    <property type="entry name" value="P-loop containing nucleoside triphosphate hydrolases"/>
    <property type="match status" value="1"/>
</dbReference>
<dbReference type="InterPro" id="IPR000014">
    <property type="entry name" value="PAS"/>
</dbReference>
<dbReference type="EMBL" id="JAGSND010000002">
    <property type="protein sequence ID" value="MBR0597134.1"/>
    <property type="molecule type" value="Genomic_DNA"/>
</dbReference>
<dbReference type="CDD" id="cd00130">
    <property type="entry name" value="PAS"/>
    <property type="match status" value="1"/>
</dbReference>
<evidence type="ECO:0000256" key="3">
    <source>
        <dbReference type="ARBA" id="ARBA00022840"/>
    </source>
</evidence>
<dbReference type="Proteomes" id="UP000675664">
    <property type="component" value="Unassembled WGS sequence"/>
</dbReference>
<dbReference type="NCBIfam" id="TIGR00229">
    <property type="entry name" value="sensory_box"/>
    <property type="match status" value="1"/>
</dbReference>
<dbReference type="SUPFAM" id="SSF46689">
    <property type="entry name" value="Homeodomain-like"/>
    <property type="match status" value="1"/>
</dbReference>
<dbReference type="AlphaFoldDB" id="A0A8J7VY15"/>
<dbReference type="InterPro" id="IPR025662">
    <property type="entry name" value="Sigma_54_int_dom_ATP-bd_1"/>
</dbReference>
<evidence type="ECO:0000256" key="4">
    <source>
        <dbReference type="ARBA" id="ARBA00029500"/>
    </source>
</evidence>
<feature type="domain" description="Sigma-54 factor interaction" evidence="6">
    <location>
        <begin position="188"/>
        <end position="417"/>
    </location>
</feature>
<dbReference type="SUPFAM" id="SSF55785">
    <property type="entry name" value="PYP-like sensor domain (PAS domain)"/>
    <property type="match status" value="1"/>
</dbReference>
<dbReference type="GO" id="GO:0003677">
    <property type="term" value="F:DNA binding"/>
    <property type="evidence" value="ECO:0007669"/>
    <property type="project" value="UniProtKB-KW"/>
</dbReference>
<evidence type="ECO:0000259" key="7">
    <source>
        <dbReference type="PROSITE" id="PS50112"/>
    </source>
</evidence>
<dbReference type="GO" id="GO:0006355">
    <property type="term" value="P:regulation of DNA-templated transcription"/>
    <property type="evidence" value="ECO:0007669"/>
    <property type="project" value="InterPro"/>
</dbReference>
<dbReference type="CDD" id="cd00009">
    <property type="entry name" value="AAA"/>
    <property type="match status" value="1"/>
</dbReference>
<dbReference type="Pfam" id="PF25601">
    <property type="entry name" value="AAA_lid_14"/>
    <property type="match status" value="1"/>
</dbReference>
<evidence type="ECO:0000313" key="8">
    <source>
        <dbReference type="EMBL" id="MBR0597134.1"/>
    </source>
</evidence>
<comment type="caution">
    <text evidence="8">The sequence shown here is derived from an EMBL/GenBank/DDBJ whole genome shotgun (WGS) entry which is preliminary data.</text>
</comment>
<dbReference type="Pfam" id="PF13426">
    <property type="entry name" value="PAS_9"/>
    <property type="match status" value="1"/>
</dbReference>
<dbReference type="InterPro" id="IPR002078">
    <property type="entry name" value="Sigma_54_int"/>
</dbReference>
<feature type="compositionally biased region" description="Basic and acidic residues" evidence="5">
    <location>
        <begin position="426"/>
        <end position="439"/>
    </location>
</feature>
<reference evidence="8" key="2">
    <citation type="submission" date="2021-04" db="EMBL/GenBank/DDBJ databases">
        <authorList>
            <person name="Liu J."/>
        </authorList>
    </citation>
    <scope>NUCLEOTIDE SEQUENCE</scope>
    <source>
        <strain evidence="8">BAD-6</strain>
    </source>
</reference>
<dbReference type="FunFam" id="3.40.50.300:FF:000006">
    <property type="entry name" value="DNA-binding transcriptional regulator NtrC"/>
    <property type="match status" value="1"/>
</dbReference>
<feature type="domain" description="PAS" evidence="7">
    <location>
        <begin position="54"/>
        <end position="100"/>
    </location>
</feature>
<dbReference type="InterPro" id="IPR035965">
    <property type="entry name" value="PAS-like_dom_sf"/>
</dbReference>